<proteinExistence type="predicted"/>
<dbReference type="AlphaFoldDB" id="A0AAW0LZ64"/>
<reference evidence="1" key="1">
    <citation type="submission" date="2017-12" db="EMBL/GenBank/DDBJ databases">
        <authorList>
            <person name="Barbosa P."/>
            <person name="Usie A."/>
            <person name="Ramos A.M."/>
        </authorList>
    </citation>
    <scope>NUCLEOTIDE SEQUENCE</scope>
    <source>
        <strain evidence="1">HL8</strain>
        <tissue evidence="1">Leaves</tissue>
    </source>
</reference>
<gene>
    <name evidence="1" type="ORF">CFP56_020980</name>
</gene>
<evidence type="ECO:0000313" key="1">
    <source>
        <dbReference type="EMBL" id="KAK7856937.1"/>
    </source>
</evidence>
<comment type="caution">
    <text evidence="1">The sequence shown here is derived from an EMBL/GenBank/DDBJ whole genome shotgun (WGS) entry which is preliminary data.</text>
</comment>
<reference evidence="1" key="2">
    <citation type="journal article" date="2018" name="Sci. Data">
        <title>The draft genome sequence of cork oak.</title>
        <authorList>
            <person name="Ramos A.M."/>
            <person name="Usie A."/>
            <person name="Barbosa P."/>
            <person name="Barros P.M."/>
            <person name="Capote T."/>
            <person name="Chaves I."/>
            <person name="Simoes F."/>
            <person name="Abreu I."/>
            <person name="Carrasquinho I."/>
            <person name="Faro C."/>
            <person name="Guimaraes J.B."/>
            <person name="Mendonca D."/>
            <person name="Nobrega F."/>
            <person name="Rodrigues L."/>
            <person name="Saibo N.J.M."/>
            <person name="Varela M.C."/>
            <person name="Egas C."/>
            <person name="Matos J."/>
            <person name="Miguel C.M."/>
            <person name="Oliveira M.M."/>
            <person name="Ricardo C.P."/>
            <person name="Goncalves S."/>
        </authorList>
    </citation>
    <scope>NUCLEOTIDE SEQUENCE [LARGE SCALE GENOMIC DNA]</scope>
    <source>
        <strain evidence="1">HL8</strain>
    </source>
</reference>
<dbReference type="EMBL" id="PKMF04000032">
    <property type="protein sequence ID" value="KAK7856937.1"/>
    <property type="molecule type" value="Genomic_DNA"/>
</dbReference>
<protein>
    <recommendedName>
        <fullName evidence="2">Reverse transcriptase</fullName>
    </recommendedName>
</protein>
<reference evidence="1" key="3">
    <citation type="submission" date="2023-07" db="EMBL/GenBank/DDBJ databases">
        <title>An improved reference 1 genome and first organelle genomes of Quercus suber.</title>
        <authorList>
            <consortium name="Genosuber Consortium"/>
            <person name="Usie A."/>
            <person name="Serra O."/>
            <person name="Barros P."/>
        </authorList>
    </citation>
    <scope>NUCLEOTIDE SEQUENCE</scope>
    <source>
        <strain evidence="1">HL8</strain>
        <tissue evidence="1">Leaves</tissue>
    </source>
</reference>
<organism evidence="1">
    <name type="scientific">Quercus suber</name>
    <name type="common">Cork oak</name>
    <dbReference type="NCBI Taxonomy" id="58331"/>
    <lineage>
        <taxon>Eukaryota</taxon>
        <taxon>Viridiplantae</taxon>
        <taxon>Streptophyta</taxon>
        <taxon>Embryophyta</taxon>
        <taxon>Tracheophyta</taxon>
        <taxon>Spermatophyta</taxon>
        <taxon>Magnoliopsida</taxon>
        <taxon>eudicotyledons</taxon>
        <taxon>Gunneridae</taxon>
        <taxon>Pentapetalae</taxon>
        <taxon>rosids</taxon>
        <taxon>fabids</taxon>
        <taxon>Fagales</taxon>
        <taxon>Fagaceae</taxon>
        <taxon>Quercus</taxon>
    </lineage>
</organism>
<accession>A0AAW0LZ64</accession>
<name>A0AAW0LZ64_QUESU</name>
<sequence>MEFLGAQITKTCEDKRWDKVKASKNHPSFSHVFYADDLMLFAKANAKNCEAILEDLNNFCNLAR</sequence>
<evidence type="ECO:0008006" key="2">
    <source>
        <dbReference type="Google" id="ProtNLM"/>
    </source>
</evidence>